<dbReference type="CDD" id="cd02137">
    <property type="entry name" value="MhqN-like"/>
    <property type="match status" value="1"/>
</dbReference>
<dbReference type="Proteomes" id="UP000254082">
    <property type="component" value="Unassembled WGS sequence"/>
</dbReference>
<dbReference type="GO" id="GO:0016491">
    <property type="term" value="F:oxidoreductase activity"/>
    <property type="evidence" value="ECO:0007669"/>
    <property type="project" value="UniProtKB-KW"/>
</dbReference>
<name>A0A380JD63_STRDO</name>
<feature type="domain" description="Nitroreductase" evidence="3">
    <location>
        <begin position="9"/>
        <end position="183"/>
    </location>
</feature>
<organism evidence="4 5">
    <name type="scientific">Streptococcus downei MFe28</name>
    <dbReference type="NCBI Taxonomy" id="764290"/>
    <lineage>
        <taxon>Bacteria</taxon>
        <taxon>Bacillati</taxon>
        <taxon>Bacillota</taxon>
        <taxon>Bacilli</taxon>
        <taxon>Lactobacillales</taxon>
        <taxon>Streptococcaceae</taxon>
        <taxon>Streptococcus</taxon>
    </lineage>
</organism>
<sequence length="204" mass="23274">METFLDFLDGRRSVRHFNPRDTLPRSLAQSILEHASQAPSGNNFQPWRVVVVRDKEKQAHLAQLAAGQVQVKDASAVFLVFGDKLAYDLDWWQEFHLQRGAISRAEVAGKLSRIEAYFKLHPEDKDLEGLRLDVGLFAMNLMHVVRSFGYDSVPMRGADFTAIKAYLQLPENWEPILMLPVGKALTPGYPHARRPVKDFTRFID</sequence>
<keyword evidence="2" id="KW-0560">Oxidoreductase</keyword>
<gene>
    <name evidence="4" type="primary">drgA</name>
    <name evidence="4" type="ORF">NCTC11391_00668</name>
</gene>
<evidence type="ECO:0000256" key="1">
    <source>
        <dbReference type="ARBA" id="ARBA00007118"/>
    </source>
</evidence>
<protein>
    <submittedName>
        <fullName evidence="4">NADH dehydrogenase</fullName>
    </submittedName>
</protein>
<dbReference type="PANTHER" id="PTHR43673">
    <property type="entry name" value="NAD(P)H NITROREDUCTASE YDGI-RELATED"/>
    <property type="match status" value="1"/>
</dbReference>
<evidence type="ECO:0000313" key="5">
    <source>
        <dbReference type="Proteomes" id="UP000254082"/>
    </source>
</evidence>
<dbReference type="InterPro" id="IPR029479">
    <property type="entry name" value="Nitroreductase"/>
</dbReference>
<dbReference type="OrthoDB" id="9782629at2"/>
<dbReference type="PANTHER" id="PTHR43673:SF10">
    <property type="entry name" value="NADH DEHYDROGENASE_NAD(P)H NITROREDUCTASE XCC3605-RELATED"/>
    <property type="match status" value="1"/>
</dbReference>
<accession>A0A380JD63</accession>
<dbReference type="AlphaFoldDB" id="A0A380JD63"/>
<evidence type="ECO:0000256" key="2">
    <source>
        <dbReference type="ARBA" id="ARBA00023002"/>
    </source>
</evidence>
<dbReference type="EMBL" id="UHFA01000002">
    <property type="protein sequence ID" value="SUN35634.1"/>
    <property type="molecule type" value="Genomic_DNA"/>
</dbReference>
<comment type="similarity">
    <text evidence="1">Belongs to the nitroreductase family.</text>
</comment>
<dbReference type="RefSeq" id="WP_002999415.1">
    <property type="nucleotide sequence ID" value="NZ_UHFA01000002.1"/>
</dbReference>
<keyword evidence="5" id="KW-1185">Reference proteome</keyword>
<dbReference type="InterPro" id="IPR000415">
    <property type="entry name" value="Nitroreductase-like"/>
</dbReference>
<evidence type="ECO:0000259" key="3">
    <source>
        <dbReference type="Pfam" id="PF00881"/>
    </source>
</evidence>
<evidence type="ECO:0000313" key="4">
    <source>
        <dbReference type="EMBL" id="SUN35634.1"/>
    </source>
</evidence>
<dbReference type="SUPFAM" id="SSF55469">
    <property type="entry name" value="FMN-dependent nitroreductase-like"/>
    <property type="match status" value="1"/>
</dbReference>
<dbReference type="Gene3D" id="3.40.109.10">
    <property type="entry name" value="NADH Oxidase"/>
    <property type="match status" value="1"/>
</dbReference>
<proteinExistence type="inferred from homology"/>
<reference evidence="4 5" key="1">
    <citation type="submission" date="2018-06" db="EMBL/GenBank/DDBJ databases">
        <authorList>
            <consortium name="Pathogen Informatics"/>
            <person name="Doyle S."/>
        </authorList>
    </citation>
    <scope>NUCLEOTIDE SEQUENCE [LARGE SCALE GENOMIC DNA]</scope>
    <source>
        <strain evidence="5">NCTC 11391</strain>
    </source>
</reference>
<dbReference type="Pfam" id="PF00881">
    <property type="entry name" value="Nitroreductase"/>
    <property type="match status" value="1"/>
</dbReference>